<gene>
    <name evidence="2" type="ORF">AYR66_13845</name>
</gene>
<organism evidence="2 3">
    <name type="scientific">Noviherbaspirillum denitrificans</name>
    <dbReference type="NCBI Taxonomy" id="1968433"/>
    <lineage>
        <taxon>Bacteria</taxon>
        <taxon>Pseudomonadati</taxon>
        <taxon>Pseudomonadota</taxon>
        <taxon>Betaproteobacteria</taxon>
        <taxon>Burkholderiales</taxon>
        <taxon>Oxalobacteraceae</taxon>
        <taxon>Noviherbaspirillum</taxon>
    </lineage>
</organism>
<proteinExistence type="predicted"/>
<protein>
    <recommendedName>
        <fullName evidence="1">DUF4214 domain-containing protein</fullName>
    </recommendedName>
</protein>
<dbReference type="Proteomes" id="UP000197535">
    <property type="component" value="Unassembled WGS sequence"/>
</dbReference>
<dbReference type="EMBL" id="LSTO01000001">
    <property type="protein sequence ID" value="OWW20407.1"/>
    <property type="molecule type" value="Genomic_DNA"/>
</dbReference>
<keyword evidence="3" id="KW-1185">Reference proteome</keyword>
<evidence type="ECO:0000313" key="2">
    <source>
        <dbReference type="EMBL" id="OWW20407.1"/>
    </source>
</evidence>
<dbReference type="AlphaFoldDB" id="A0A254TE28"/>
<accession>A0A254TE28</accession>
<dbReference type="InterPro" id="IPR025282">
    <property type="entry name" value="DUF4214"/>
</dbReference>
<dbReference type="InterPro" id="IPR038255">
    <property type="entry name" value="PBS_linker_sf"/>
</dbReference>
<evidence type="ECO:0000259" key="1">
    <source>
        <dbReference type="Pfam" id="PF13946"/>
    </source>
</evidence>
<sequence>MAGSVAAALLLGGCGGNGIGAGDTALLQKRLLPQANTVSGTVTFTGKRSSYTVSKTSSGYTVTDSAGTSTSYTGAQAFKFSDLTVNLGIGEKSKSIAASDLKTLVELYVAFFNRVPDADGLAYWIDQLKAGQSIDQIAESFYSAAVLYSSLTGYSSSMSNSDFVRVIYKNVLGRSGSNAPPDADVQYWAGELAAGRSTKGGLIRTMLNSAHSFSGNATWGWVPQLLDNKVAVADHFAVQQGLNYNASEDSITKTMAMAAAVTSSDTTVAKAMTGFDDKAFNLTLPVISGVAAKGPLNNATVTAYSLKADGSKSAVLASGVTASDNSGKFSIPLPVVPTGAVQVEVTGGSYVSPYSGKTVTSSGAISTIVSSVAGSGTTEASVNPLTAMSASLAKTYMGQGNNASQSTQWADQVVQWQYGLQASPAVTVPKFEASAVTADPKGAQLGLVLTAIDTMGNKLAPSDPDAISTALAADYADGVLDGKAGSTPVKLAGNALSASTLQTEFLKSVALSHSALGAGLRPGYVDAQYSAGTLAKKYESQVVPVYVAKEVAAYYTPTLSTQIPNTVSFDASATGYSCKSGAALTFDASGNAQCNGGSSYSCTNGATLITSATGQRSCSDGAIPLYTGKEIPAYTAPAVKPYSATSVGAVSADRIVGAPATGTLPVYTATTLHVFTEAERAAMMANDQAAGDLAASKVSGMQLNQAQVDAYKMMNDLIMVAYGPFVFR</sequence>
<dbReference type="Pfam" id="PF13946">
    <property type="entry name" value="DUF4214"/>
    <property type="match status" value="1"/>
</dbReference>
<comment type="caution">
    <text evidence="2">The sequence shown here is derived from an EMBL/GenBank/DDBJ whole genome shotgun (WGS) entry which is preliminary data.</text>
</comment>
<feature type="domain" description="DUF4214" evidence="1">
    <location>
        <begin position="154"/>
        <end position="210"/>
    </location>
</feature>
<name>A0A254TE28_9BURK</name>
<reference evidence="2 3" key="1">
    <citation type="submission" date="2016-02" db="EMBL/GenBank/DDBJ databases">
        <authorList>
            <person name="Wen L."/>
            <person name="He K."/>
            <person name="Yang H."/>
        </authorList>
    </citation>
    <scope>NUCLEOTIDE SEQUENCE [LARGE SCALE GENOMIC DNA]</scope>
    <source>
        <strain evidence="2 3">TSA40</strain>
    </source>
</reference>
<dbReference type="Gene3D" id="1.10.3130.20">
    <property type="entry name" value="Phycobilisome linker domain"/>
    <property type="match status" value="1"/>
</dbReference>
<evidence type="ECO:0000313" key="3">
    <source>
        <dbReference type="Proteomes" id="UP000197535"/>
    </source>
</evidence>